<evidence type="ECO:0000313" key="2">
    <source>
        <dbReference type="EMBL" id="ACI65651.1"/>
    </source>
</evidence>
<dbReference type="PaxDb" id="2850-Phatr33500"/>
<keyword evidence="3" id="KW-1185">Reference proteome</keyword>
<feature type="transmembrane region" description="Helical" evidence="1">
    <location>
        <begin position="135"/>
        <end position="155"/>
    </location>
</feature>
<feature type="transmembrane region" description="Helical" evidence="1">
    <location>
        <begin position="94"/>
        <end position="115"/>
    </location>
</feature>
<dbReference type="Proteomes" id="UP000000759">
    <property type="component" value="Chromosome 3"/>
</dbReference>
<sequence>MTTHGKSLGKNRRLLHLLPAGSLKSTIFDNLIASLNWTALSPREDTGSKSNLTTSWNMKRSHCMTSIFQVDGKQLKDTVPYQEFDKEATGNKKWMGMGVVVGIVAAAFGLILHPFESTMTEVVQEMALQAAQHAVVSVLTAMATSVGAGIVGPVTEAIARDLTGMQTGIVVEIVAMAKVMVSMGVVISNKATLLTIFQPQHS</sequence>
<dbReference type="KEGG" id="pti:PHATR_33500"/>
<dbReference type="AlphaFoldDB" id="B5Y5G5"/>
<dbReference type="GeneID" id="7203888"/>
<protein>
    <submittedName>
        <fullName evidence="2">Uncharacterized protein</fullName>
    </submittedName>
</protein>
<keyword evidence="1" id="KW-0812">Transmembrane</keyword>
<keyword evidence="1" id="KW-0472">Membrane</keyword>
<feature type="transmembrane region" description="Helical" evidence="1">
    <location>
        <begin position="167"/>
        <end position="187"/>
    </location>
</feature>
<dbReference type="RefSeq" id="XP_002186181.1">
    <property type="nucleotide sequence ID" value="XM_002186145.1"/>
</dbReference>
<dbReference type="InParanoid" id="B5Y5G5"/>
<evidence type="ECO:0000256" key="1">
    <source>
        <dbReference type="SAM" id="Phobius"/>
    </source>
</evidence>
<reference evidence="3" key="2">
    <citation type="submission" date="2008-08" db="EMBL/GenBank/DDBJ databases">
        <authorList>
            <consortium name="Diatom Consortium"/>
            <person name="Grigoriev I."/>
            <person name="Grimwood J."/>
            <person name="Kuo A."/>
            <person name="Otillar R.P."/>
            <person name="Salamov A."/>
            <person name="Detter J.C."/>
            <person name="Lindquist E."/>
            <person name="Shapiro H."/>
            <person name="Lucas S."/>
            <person name="Glavina del Rio T."/>
            <person name="Pitluck S."/>
            <person name="Rokhsar D."/>
            <person name="Bowler C."/>
        </authorList>
    </citation>
    <scope>GENOME REANNOTATION</scope>
    <source>
        <strain evidence="3">CCAP 1055/1</strain>
    </source>
</reference>
<organism evidence="2 3">
    <name type="scientific">Phaeodactylum tricornutum (strain CCAP 1055/1)</name>
    <dbReference type="NCBI Taxonomy" id="556484"/>
    <lineage>
        <taxon>Eukaryota</taxon>
        <taxon>Sar</taxon>
        <taxon>Stramenopiles</taxon>
        <taxon>Ochrophyta</taxon>
        <taxon>Bacillariophyta</taxon>
        <taxon>Bacillariophyceae</taxon>
        <taxon>Bacillariophycidae</taxon>
        <taxon>Naviculales</taxon>
        <taxon>Phaeodactylaceae</taxon>
        <taxon>Phaeodactylum</taxon>
    </lineage>
</organism>
<accession>B5Y5G5</accession>
<gene>
    <name evidence="2" type="ORF">PHATR_33500</name>
</gene>
<name>B5Y5G5_PHATC</name>
<evidence type="ECO:0000313" key="3">
    <source>
        <dbReference type="Proteomes" id="UP000000759"/>
    </source>
</evidence>
<dbReference type="EMBL" id="CP001142">
    <property type="protein sequence ID" value="ACI65651.1"/>
    <property type="molecule type" value="Genomic_DNA"/>
</dbReference>
<proteinExistence type="predicted"/>
<reference evidence="2 3" key="1">
    <citation type="journal article" date="2008" name="Nature">
        <title>The Phaeodactylum genome reveals the evolutionary history of diatom genomes.</title>
        <authorList>
            <person name="Bowler C."/>
            <person name="Allen A.E."/>
            <person name="Badger J.H."/>
            <person name="Grimwood J."/>
            <person name="Jabbari K."/>
            <person name="Kuo A."/>
            <person name="Maheswari U."/>
            <person name="Martens C."/>
            <person name="Maumus F."/>
            <person name="Otillar R.P."/>
            <person name="Rayko E."/>
            <person name="Salamov A."/>
            <person name="Vandepoele K."/>
            <person name="Beszteri B."/>
            <person name="Gruber A."/>
            <person name="Heijde M."/>
            <person name="Katinka M."/>
            <person name="Mock T."/>
            <person name="Valentin K."/>
            <person name="Verret F."/>
            <person name="Berges J.A."/>
            <person name="Brownlee C."/>
            <person name="Cadoret J.P."/>
            <person name="Chiovitti A."/>
            <person name="Choi C.J."/>
            <person name="Coesel S."/>
            <person name="De Martino A."/>
            <person name="Detter J.C."/>
            <person name="Durkin C."/>
            <person name="Falciatore A."/>
            <person name="Fournet J."/>
            <person name="Haruta M."/>
            <person name="Huysman M.J."/>
            <person name="Jenkins B.D."/>
            <person name="Jiroutova K."/>
            <person name="Jorgensen R.E."/>
            <person name="Joubert Y."/>
            <person name="Kaplan A."/>
            <person name="Kroger N."/>
            <person name="Kroth P.G."/>
            <person name="La Roche J."/>
            <person name="Lindquist E."/>
            <person name="Lommer M."/>
            <person name="Martin-Jezequel V."/>
            <person name="Lopez P.J."/>
            <person name="Lucas S."/>
            <person name="Mangogna M."/>
            <person name="McGinnis K."/>
            <person name="Medlin L.K."/>
            <person name="Montsant A."/>
            <person name="Oudot-Le Secq M.P."/>
            <person name="Napoli C."/>
            <person name="Obornik M."/>
            <person name="Parker M.S."/>
            <person name="Petit J.L."/>
            <person name="Porcel B.M."/>
            <person name="Poulsen N."/>
            <person name="Robison M."/>
            <person name="Rychlewski L."/>
            <person name="Rynearson T.A."/>
            <person name="Schmutz J."/>
            <person name="Shapiro H."/>
            <person name="Siaut M."/>
            <person name="Stanley M."/>
            <person name="Sussman M.R."/>
            <person name="Taylor A.R."/>
            <person name="Vardi A."/>
            <person name="von Dassow P."/>
            <person name="Vyverman W."/>
            <person name="Willis A."/>
            <person name="Wyrwicz L.S."/>
            <person name="Rokhsar D.S."/>
            <person name="Weissenbach J."/>
            <person name="Armbrust E.V."/>
            <person name="Green B.R."/>
            <person name="Van de Peer Y."/>
            <person name="Grigoriev I.V."/>
        </authorList>
    </citation>
    <scope>NUCLEOTIDE SEQUENCE [LARGE SCALE GENOMIC DNA]</scope>
    <source>
        <strain evidence="2 3">CCAP 1055/1</strain>
    </source>
</reference>
<keyword evidence="1" id="KW-1133">Transmembrane helix</keyword>